<feature type="domain" description="TRASH" evidence="2">
    <location>
        <begin position="163"/>
        <end position="197"/>
    </location>
</feature>
<dbReference type="EMBL" id="FNFC01000011">
    <property type="protein sequence ID" value="SDJ91073.1"/>
    <property type="molecule type" value="Genomic_DNA"/>
</dbReference>
<organism evidence="3 4">
    <name type="scientific">Halovenus aranensis</name>
    <dbReference type="NCBI Taxonomy" id="890420"/>
    <lineage>
        <taxon>Archaea</taxon>
        <taxon>Methanobacteriati</taxon>
        <taxon>Methanobacteriota</taxon>
        <taxon>Stenosarchaea group</taxon>
        <taxon>Halobacteria</taxon>
        <taxon>Halobacteriales</taxon>
        <taxon>Haloarculaceae</taxon>
        <taxon>Halovenus</taxon>
    </lineage>
</organism>
<feature type="region of interest" description="Disordered" evidence="1">
    <location>
        <begin position="1"/>
        <end position="24"/>
    </location>
</feature>
<evidence type="ECO:0000313" key="3">
    <source>
        <dbReference type="EMBL" id="SDJ91073.1"/>
    </source>
</evidence>
<dbReference type="GO" id="GO:0003676">
    <property type="term" value="F:nucleic acid binding"/>
    <property type="evidence" value="ECO:0007669"/>
    <property type="project" value="InterPro"/>
</dbReference>
<dbReference type="STRING" id="890420.SAMN05216226_111138"/>
<feature type="domain" description="TRASH" evidence="2">
    <location>
        <begin position="211"/>
        <end position="245"/>
    </location>
</feature>
<dbReference type="InterPro" id="IPR002711">
    <property type="entry name" value="HNH"/>
</dbReference>
<accession>A0A1G8XKU9</accession>
<proteinExistence type="predicted"/>
<keyword evidence="3" id="KW-0255">Endonuclease</keyword>
<keyword evidence="3" id="KW-0378">Hydrolase</keyword>
<dbReference type="AlphaFoldDB" id="A0A1G8XKU9"/>
<dbReference type="Gene3D" id="3.30.160.60">
    <property type="entry name" value="Classic Zinc Finger"/>
    <property type="match status" value="1"/>
</dbReference>
<feature type="domain" description="TRASH" evidence="2">
    <location>
        <begin position="65"/>
        <end position="97"/>
    </location>
</feature>
<name>A0A1G8XKU9_9EURY</name>
<feature type="domain" description="TRASH" evidence="2">
    <location>
        <begin position="115"/>
        <end position="147"/>
    </location>
</feature>
<dbReference type="GO" id="GO:0008270">
    <property type="term" value="F:zinc ion binding"/>
    <property type="evidence" value="ECO:0007669"/>
    <property type="project" value="InterPro"/>
</dbReference>
<gene>
    <name evidence="3" type="ORF">SAMN05216226_111138</name>
</gene>
<evidence type="ECO:0000256" key="1">
    <source>
        <dbReference type="SAM" id="MobiDB-lite"/>
    </source>
</evidence>
<dbReference type="InterPro" id="IPR011017">
    <property type="entry name" value="TRASH_dom"/>
</dbReference>
<dbReference type="Gene3D" id="1.10.30.50">
    <property type="match status" value="1"/>
</dbReference>
<reference evidence="3 4" key="1">
    <citation type="submission" date="2016-10" db="EMBL/GenBank/DDBJ databases">
        <authorList>
            <person name="de Groot N.N."/>
        </authorList>
    </citation>
    <scope>NUCLEOTIDE SEQUENCE [LARGE SCALE GENOMIC DNA]</scope>
    <source>
        <strain evidence="3 4">IBRC-M10015</strain>
    </source>
</reference>
<evidence type="ECO:0000313" key="4">
    <source>
        <dbReference type="Proteomes" id="UP000198856"/>
    </source>
</evidence>
<evidence type="ECO:0000259" key="2">
    <source>
        <dbReference type="SMART" id="SM00746"/>
    </source>
</evidence>
<dbReference type="Pfam" id="PF01844">
    <property type="entry name" value="HNH"/>
    <property type="match status" value="1"/>
</dbReference>
<dbReference type="SMART" id="SM00746">
    <property type="entry name" value="TRASH"/>
    <property type="match status" value="4"/>
</dbReference>
<keyword evidence="4" id="KW-1185">Reference proteome</keyword>
<dbReference type="GO" id="GO:0004519">
    <property type="term" value="F:endonuclease activity"/>
    <property type="evidence" value="ECO:0007669"/>
    <property type="project" value="UniProtKB-KW"/>
</dbReference>
<protein>
    <submittedName>
        <fullName evidence="3">HNH endonuclease</fullName>
    </submittedName>
</protein>
<dbReference type="Proteomes" id="UP000198856">
    <property type="component" value="Unassembled WGS sequence"/>
</dbReference>
<sequence length="335" mass="38482">MNDRRQMRLNELGDGPAEQTEDSDTIVCPTCGKNDFDTEHGLKIHHTTVHGDRSLTLEERVEFECERCGSTKQLTPDEAERRRFCSHECKGEWQSEAYSGEDGPMWNGGKVTVPCSYCGTTVERTPSQVNEITFCSNSCEADWKSENRSGEDHPNYSQVSTECAWCDTDLFRPRWRVKKFEHQFCDKDCKGAYYSANPSELHEKDRVTVTCSWCGDEKEVIPAQSTRSEHHFCDRECKGEWWSTNVSGESHPNWKGGFEPYYGPNWSRKRRETRERDGCECFLCGVTDGASRLIHGRELSVHHLTRINDFESPAEANDLGNLLTLCTYCHQRVFD</sequence>
<keyword evidence="3" id="KW-0540">Nuclease</keyword>